<keyword evidence="1" id="KW-0808">Transferase</keyword>
<dbReference type="CDD" id="cd03809">
    <property type="entry name" value="GT4_MtfB-like"/>
    <property type="match status" value="1"/>
</dbReference>
<dbReference type="Pfam" id="PF00534">
    <property type="entry name" value="Glycos_transf_1"/>
    <property type="match status" value="1"/>
</dbReference>
<evidence type="ECO:0000256" key="1">
    <source>
        <dbReference type="ARBA" id="ARBA00022679"/>
    </source>
</evidence>
<name>A0A511XCA4_9PROT</name>
<proteinExistence type="predicted"/>
<dbReference type="InterPro" id="IPR001296">
    <property type="entry name" value="Glyco_trans_1"/>
</dbReference>
<evidence type="ECO:0000259" key="2">
    <source>
        <dbReference type="Pfam" id="PF00534"/>
    </source>
</evidence>
<gene>
    <name evidence="3" type="ORF">ANI02nite_24800</name>
</gene>
<dbReference type="SUPFAM" id="SSF53756">
    <property type="entry name" value="UDP-Glycosyltransferase/glycogen phosphorylase"/>
    <property type="match status" value="1"/>
</dbReference>
<dbReference type="PANTHER" id="PTHR46401">
    <property type="entry name" value="GLYCOSYLTRANSFERASE WBBK-RELATED"/>
    <property type="match status" value="1"/>
</dbReference>
<comment type="caution">
    <text evidence="3">The sequence shown here is derived from an EMBL/GenBank/DDBJ whole genome shotgun (WGS) entry which is preliminary data.</text>
</comment>
<dbReference type="EMBL" id="BJYF01000019">
    <property type="protein sequence ID" value="GEN60596.1"/>
    <property type="molecule type" value="Genomic_DNA"/>
</dbReference>
<dbReference type="AlphaFoldDB" id="A0A511XCA4"/>
<keyword evidence="4" id="KW-1185">Reference proteome</keyword>
<feature type="domain" description="Glycosyl transferase family 1" evidence="2">
    <location>
        <begin position="219"/>
        <end position="373"/>
    </location>
</feature>
<dbReference type="STRING" id="1120919.GCA_000429165_02575"/>
<evidence type="ECO:0000313" key="4">
    <source>
        <dbReference type="Proteomes" id="UP000321635"/>
    </source>
</evidence>
<dbReference type="Gene3D" id="3.40.50.2000">
    <property type="entry name" value="Glycogen Phosphorylase B"/>
    <property type="match status" value="1"/>
</dbReference>
<dbReference type="GO" id="GO:0016757">
    <property type="term" value="F:glycosyltransferase activity"/>
    <property type="evidence" value="ECO:0007669"/>
    <property type="project" value="InterPro"/>
</dbReference>
<accession>A0A511XCA4</accession>
<dbReference type="PANTHER" id="PTHR46401:SF2">
    <property type="entry name" value="GLYCOSYLTRANSFERASE WBBK-RELATED"/>
    <property type="match status" value="1"/>
</dbReference>
<dbReference type="Proteomes" id="UP000321635">
    <property type="component" value="Unassembled WGS sequence"/>
</dbReference>
<protein>
    <recommendedName>
        <fullName evidence="2">Glycosyl transferase family 1 domain-containing protein</fullName>
    </recommendedName>
</protein>
<evidence type="ECO:0000313" key="3">
    <source>
        <dbReference type="EMBL" id="GEN60596.1"/>
    </source>
</evidence>
<reference evidence="3 4" key="1">
    <citation type="submission" date="2019-07" db="EMBL/GenBank/DDBJ databases">
        <title>Whole genome shotgun sequence of Acetobacter nitrogenifigens NBRC 105050.</title>
        <authorList>
            <person name="Hosoyama A."/>
            <person name="Uohara A."/>
            <person name="Ohji S."/>
            <person name="Ichikawa N."/>
        </authorList>
    </citation>
    <scope>NUCLEOTIDE SEQUENCE [LARGE SCALE GENOMIC DNA]</scope>
    <source>
        <strain evidence="3 4">NBRC 105050</strain>
    </source>
</reference>
<sequence>MFTPVGLMQHARHSAIRRLEALPPSIANPFLTAGVMQVRTARLARRYWSLKRARRLYETSHEASAATSTVHHAERPVITSIDSFSSASPTIPTYDTAPSDIFLVLGAPWSDPLFGERLRVVREIHGLRPVLLLYDLIPVRRPEWCAQSLVEVFRHWLDSTLPQCAHLLAISDATARDVERYAEEEGLRLADKVRTIRLGTGFGLTAQQDEPKDATPPGGLPKPGTYVLFVSTMEARKNHALLFRVWRRLIAELGADAVPTLVFAGRVGWLVADLMQQLENTDWLDGKIRLLRDPSDEELRWLYRGCMFTVFPSLFEGWGLPVTESLMMGSPCVASNVTSVPEAGGAFARYFNPESAKDATAVIRDVIADRAGLALWREQVTKDFPRVSWETTADAVLDACAAAHKPEGADNVSANKLPTPALVKGGVQ</sequence>
<organism evidence="3 4">
    <name type="scientific">Acetobacter nitrogenifigens DSM 23921 = NBRC 105050</name>
    <dbReference type="NCBI Taxonomy" id="1120919"/>
    <lineage>
        <taxon>Bacteria</taxon>
        <taxon>Pseudomonadati</taxon>
        <taxon>Pseudomonadota</taxon>
        <taxon>Alphaproteobacteria</taxon>
        <taxon>Acetobacterales</taxon>
        <taxon>Acetobacteraceae</taxon>
        <taxon>Acetobacter</taxon>
    </lineage>
</organism>